<evidence type="ECO:0000256" key="6">
    <source>
        <dbReference type="ARBA" id="ARBA00052755"/>
    </source>
</evidence>
<feature type="binding site" evidence="9">
    <location>
        <position position="290"/>
    </location>
    <ligand>
        <name>Zn(2+)</name>
        <dbReference type="ChEBI" id="CHEBI:29105"/>
        <note>catalytic</note>
    </ligand>
</feature>
<dbReference type="CDD" id="cd06460">
    <property type="entry name" value="M32_Taq"/>
    <property type="match status" value="1"/>
</dbReference>
<sequence>MFLCRIKFEVEKGGFYTITVATYEVEKQFLTYVKKIQNYGEALSLMFWDLRTGAPKKGVDQRSEVIGMLSSEVFAMSTSDEMGNYLTELEALIREDKLSETTKKMVEECRKEYDRNKKIPQAEYEAYVKLEAKAESVWEEAREKSDFEMFRPYLEKIVEFKKKFITYWGYETYKYNTLLDMYEPGITVEVLDHVFGQLRERIVPLVKEISESKKGLKTSALSEQFSKEKQKNFTLELLRQLNYDFEAGRLDETVHPFEITLNRGDVRITTRYDEKDFRMAVFGTIHECGHAVYEQNIAEQFEGTPLCSGTSMGIHESQSLFFENFIGRNKSFWKKNYDLLKEYSNGQFDDMSVDEFYDAINESKPSFIRIEADELTYPLHVMVRYELEKELFDGTLQVKDLPAAWNDKMEAYLGIRPENDAQGVLQDVHWAGGSFGYFPSYALGYMYAAQFKQRMLKDIPNFDALLEEGNVTPIREWLTENIHQYGKTKKPLEILEDVTGEGLNANYLADYLEAKYKEIYEL</sequence>
<evidence type="ECO:0000313" key="12">
    <source>
        <dbReference type="Proteomes" id="UP000006967"/>
    </source>
</evidence>
<accession>A0A9W5KZV0</accession>
<comment type="caution">
    <text evidence="11">The sequence shown here is derived from an EMBL/GenBank/DDBJ whole genome shotgun (WGS) entry which is preliminary data.</text>
</comment>
<evidence type="ECO:0000256" key="10">
    <source>
        <dbReference type="PIRSR" id="PIRSR006615-2"/>
    </source>
</evidence>
<keyword evidence="9" id="KW-0862">Zinc</keyword>
<keyword evidence="3 8" id="KW-0479">Metal-binding</keyword>
<evidence type="ECO:0000256" key="5">
    <source>
        <dbReference type="ARBA" id="ARBA00023049"/>
    </source>
</evidence>
<evidence type="ECO:0000256" key="2">
    <source>
        <dbReference type="ARBA" id="ARBA00022670"/>
    </source>
</evidence>
<keyword evidence="2 8" id="KW-0645">Protease</keyword>
<evidence type="ECO:0000313" key="11">
    <source>
        <dbReference type="EMBL" id="EJR73404.1"/>
    </source>
</evidence>
<name>A0A9W5KZV0_BACCE</name>
<dbReference type="GO" id="GO:0004181">
    <property type="term" value="F:metallocarboxypeptidase activity"/>
    <property type="evidence" value="ECO:0007669"/>
    <property type="project" value="UniProtKB-UniRule"/>
</dbReference>
<feature type="binding site" evidence="9">
    <location>
        <position position="316"/>
    </location>
    <ligand>
        <name>Zn(2+)</name>
        <dbReference type="ChEBI" id="CHEBI:29105"/>
        <note>catalytic</note>
    </ligand>
</feature>
<comment type="function">
    <text evidence="8">Broad specificity carboxypetidase that releases amino acids sequentially from the C-terminus, including neutral, aromatic, polar and basic residues.</text>
</comment>
<evidence type="ECO:0000256" key="3">
    <source>
        <dbReference type="ARBA" id="ARBA00022723"/>
    </source>
</evidence>
<reference evidence="11 12" key="1">
    <citation type="submission" date="2012-04" db="EMBL/GenBank/DDBJ databases">
        <title>The Genome Sequence of Bacillus cereus VD154.</title>
        <authorList>
            <consortium name="The Broad Institute Genome Sequencing Platform"/>
            <consortium name="The Broad Institute Genome Sequencing Center for Infectious Disease"/>
            <person name="Feldgarden M."/>
            <person name="Van der Auwera G.A."/>
            <person name="Mahillon J."/>
            <person name="Duprez V."/>
            <person name="Timmery S."/>
            <person name="Mattelet C."/>
            <person name="Dierick K."/>
            <person name="Sun M."/>
            <person name="Yu Z."/>
            <person name="Zhu L."/>
            <person name="Hu X."/>
            <person name="Shank E.B."/>
            <person name="Swiecicka I."/>
            <person name="Hansen B.M."/>
            <person name="Andrup L."/>
            <person name="Young S.K."/>
            <person name="Zeng Q."/>
            <person name="Gargeya S."/>
            <person name="Fitzgerald M."/>
            <person name="Haas B."/>
            <person name="Abouelleil A."/>
            <person name="Alvarado L."/>
            <person name="Arachchi H.M."/>
            <person name="Berlin A."/>
            <person name="Chapman S.B."/>
            <person name="Goldberg J."/>
            <person name="Griggs A."/>
            <person name="Gujja S."/>
            <person name="Hansen M."/>
            <person name="Howarth C."/>
            <person name="Imamovic A."/>
            <person name="Larimer J."/>
            <person name="McCowen C."/>
            <person name="Montmayeur A."/>
            <person name="Murphy C."/>
            <person name="Neiman D."/>
            <person name="Pearson M."/>
            <person name="Priest M."/>
            <person name="Roberts A."/>
            <person name="Saif S."/>
            <person name="Shea T."/>
            <person name="Sisk P."/>
            <person name="Sykes S."/>
            <person name="Wortman J."/>
            <person name="Nusbaum C."/>
            <person name="Birren B."/>
        </authorList>
    </citation>
    <scope>NUCLEOTIDE SEQUENCE [LARGE SCALE GENOMIC DNA]</scope>
    <source>
        <strain evidence="11 12">VD154</strain>
    </source>
</reference>
<dbReference type="InterPro" id="IPR001333">
    <property type="entry name" value="Peptidase_M32_Taq"/>
</dbReference>
<dbReference type="AlphaFoldDB" id="A0A9W5KZV0"/>
<organism evidence="11 12">
    <name type="scientific">Bacillus cereus VD154</name>
    <dbReference type="NCBI Taxonomy" id="1053238"/>
    <lineage>
        <taxon>Bacteria</taxon>
        <taxon>Bacillati</taxon>
        <taxon>Bacillota</taxon>
        <taxon>Bacilli</taxon>
        <taxon>Bacillales</taxon>
        <taxon>Bacillaceae</taxon>
        <taxon>Bacillus</taxon>
        <taxon>Bacillus cereus group</taxon>
    </lineage>
</organism>
<comment type="catalytic activity">
    <reaction evidence="6 8">
        <text>Release of a C-terminal amino acid with broad specificity, except for -Pro.</text>
        <dbReference type="EC" id="3.4.17.19"/>
    </reaction>
</comment>
<keyword evidence="4 8" id="KW-0378">Hydrolase</keyword>
<dbReference type="PRINTS" id="PR00998">
    <property type="entry name" value="CRBOXYPTASET"/>
</dbReference>
<dbReference type="EC" id="3.4.17.19" evidence="8"/>
<dbReference type="Proteomes" id="UP000006967">
    <property type="component" value="Unassembled WGS sequence"/>
</dbReference>
<dbReference type="PANTHER" id="PTHR34217:SF1">
    <property type="entry name" value="CARBOXYPEPTIDASE 1"/>
    <property type="match status" value="1"/>
</dbReference>
<dbReference type="PIRSF" id="PIRSF006615">
    <property type="entry name" value="Zn_crbxpep_Taq"/>
    <property type="match status" value="1"/>
</dbReference>
<evidence type="ECO:0000256" key="1">
    <source>
        <dbReference type="ARBA" id="ARBA00022645"/>
    </source>
</evidence>
<feature type="active site" description="Proton donor/acceptor" evidence="10">
    <location>
        <position position="287"/>
    </location>
</feature>
<comment type="similarity">
    <text evidence="7 8">Belongs to the peptidase M32 family.</text>
</comment>
<dbReference type="PROSITE" id="PS52034">
    <property type="entry name" value="PEPTIDASE_M32"/>
    <property type="match status" value="1"/>
</dbReference>
<evidence type="ECO:0000256" key="9">
    <source>
        <dbReference type="PIRSR" id="PIRSR006615-1"/>
    </source>
</evidence>
<dbReference type="GO" id="GO:0006508">
    <property type="term" value="P:proteolysis"/>
    <property type="evidence" value="ECO:0007669"/>
    <property type="project" value="UniProtKB-UniRule"/>
</dbReference>
<gene>
    <name evidence="11" type="ORF">IK5_02328</name>
</gene>
<dbReference type="SUPFAM" id="SSF55486">
    <property type="entry name" value="Metalloproteases ('zincins'), catalytic domain"/>
    <property type="match status" value="1"/>
</dbReference>
<dbReference type="GO" id="GO:0008270">
    <property type="term" value="F:zinc ion binding"/>
    <property type="evidence" value="ECO:0007669"/>
    <property type="project" value="UniProtKB-ARBA"/>
</dbReference>
<keyword evidence="5 8" id="KW-0482">Metalloprotease</keyword>
<comment type="cofactor">
    <cofactor evidence="9">
        <name>Zn(2+)</name>
        <dbReference type="ChEBI" id="CHEBI:29105"/>
    </cofactor>
    <text evidence="9">Binds 1 zinc ion per subunit.</text>
</comment>
<evidence type="ECO:0000256" key="7">
    <source>
        <dbReference type="ARBA" id="ARBA00061580"/>
    </source>
</evidence>
<evidence type="ECO:0000256" key="4">
    <source>
        <dbReference type="ARBA" id="ARBA00022801"/>
    </source>
</evidence>
<dbReference type="FunFam" id="1.10.1370.30:FF:000003">
    <property type="entry name" value="Thermostable carboxypeptidase 1"/>
    <property type="match status" value="1"/>
</dbReference>
<dbReference type="EMBL" id="AHFG01000022">
    <property type="protein sequence ID" value="EJR73404.1"/>
    <property type="molecule type" value="Genomic_DNA"/>
</dbReference>
<protein>
    <recommendedName>
        <fullName evidence="8">Metal-dependent carboxypeptidase</fullName>
        <ecNumber evidence="8">3.4.17.19</ecNumber>
    </recommendedName>
</protein>
<feature type="binding site" evidence="9">
    <location>
        <position position="286"/>
    </location>
    <ligand>
        <name>Zn(2+)</name>
        <dbReference type="ChEBI" id="CHEBI:29105"/>
        <note>catalytic</note>
    </ligand>
</feature>
<dbReference type="Gene3D" id="1.10.1370.30">
    <property type="match status" value="1"/>
</dbReference>
<evidence type="ECO:0000256" key="8">
    <source>
        <dbReference type="PIRNR" id="PIRNR006615"/>
    </source>
</evidence>
<proteinExistence type="inferred from homology"/>
<dbReference type="Pfam" id="PF02074">
    <property type="entry name" value="Peptidase_M32"/>
    <property type="match status" value="1"/>
</dbReference>
<keyword evidence="1 8" id="KW-0121">Carboxypeptidase</keyword>
<dbReference type="PANTHER" id="PTHR34217">
    <property type="entry name" value="METAL-DEPENDENT CARBOXYPEPTIDASE"/>
    <property type="match status" value="1"/>
</dbReference>